<dbReference type="EMBL" id="NRRU01000022">
    <property type="protein sequence ID" value="MBK1712657.1"/>
    <property type="molecule type" value="Genomic_DNA"/>
</dbReference>
<evidence type="ECO:0000256" key="1">
    <source>
        <dbReference type="SAM" id="MobiDB-lite"/>
    </source>
</evidence>
<keyword evidence="3" id="KW-1185">Reference proteome</keyword>
<dbReference type="RefSeq" id="WP_200228171.1">
    <property type="nucleotide sequence ID" value="NZ_NRRT01000016.1"/>
</dbReference>
<comment type="caution">
    <text evidence="2">The sequence shown here is derived from an EMBL/GenBank/DDBJ whole genome shotgun (WGS) entry which is preliminary data.</text>
</comment>
<proteinExistence type="predicted"/>
<evidence type="ECO:0000313" key="3">
    <source>
        <dbReference type="Proteomes" id="UP001041814"/>
    </source>
</evidence>
<organism evidence="2 3">
    <name type="scientific">Rubrivivax gelatinosus</name>
    <name type="common">Rhodocyclus gelatinosus</name>
    <name type="synonym">Rhodopseudomonas gelatinosa</name>
    <dbReference type="NCBI Taxonomy" id="28068"/>
    <lineage>
        <taxon>Bacteria</taxon>
        <taxon>Pseudomonadati</taxon>
        <taxon>Pseudomonadota</taxon>
        <taxon>Betaproteobacteria</taxon>
        <taxon>Burkholderiales</taxon>
        <taxon>Sphaerotilaceae</taxon>
        <taxon>Rubrivivax</taxon>
    </lineage>
</organism>
<reference evidence="2" key="1">
    <citation type="submission" date="2017-08" db="EMBL/GenBank/DDBJ databases">
        <authorList>
            <person name="Imhoff J.F."/>
            <person name="Rahn T."/>
            <person name="Kuenzel S."/>
            <person name="Neulinger S.C."/>
        </authorList>
    </citation>
    <scope>NUCLEOTIDE SEQUENCE</scope>
    <source>
        <strain evidence="2">IM 151</strain>
    </source>
</reference>
<name>A0ABS1DRN0_RUBGE</name>
<reference evidence="2" key="2">
    <citation type="journal article" date="2020" name="Microorganisms">
        <title>Osmotic Adaptation and Compatible Solute Biosynthesis of Phototrophic Bacteria as Revealed from Genome Analyses.</title>
        <authorList>
            <person name="Imhoff J.F."/>
            <person name="Rahn T."/>
            <person name="Kunzel S."/>
            <person name="Keller A."/>
            <person name="Neulinger S.C."/>
        </authorList>
    </citation>
    <scope>NUCLEOTIDE SEQUENCE</scope>
    <source>
        <strain evidence="2">IM 151</strain>
    </source>
</reference>
<accession>A0ABS1DRN0</accession>
<feature type="region of interest" description="Disordered" evidence="1">
    <location>
        <begin position="380"/>
        <end position="425"/>
    </location>
</feature>
<protein>
    <submittedName>
        <fullName evidence="2">Uncharacterized protein</fullName>
    </submittedName>
</protein>
<evidence type="ECO:0000313" key="2">
    <source>
        <dbReference type="EMBL" id="MBK1712657.1"/>
    </source>
</evidence>
<gene>
    <name evidence="2" type="ORF">CKO43_07680</name>
</gene>
<sequence length="425" mass="44561">MAIIMHGSWTLRASSKTSGSVKRFVIAGADTGNGSYDGASGKAVFVTGRQWSVRLEHRPAGLPWRHSSPRIGFPWIADGRVRVEISAEGADADDALVLSCSLPASSADTIVYGTARSYWGGGLFNPSRNDLIVIDPPAAVSELCRKFPALYPVIDKLYPERLRLFPRPDPAGGLTPLVLPTGLPPQAQGLVLQSQATAAAAAALLASATDPEQAEALAVAALGTTVQRSAGAHALGAGLRRLQRADLDALAQLRDAGLRRSCELRPAAGQLLRIQRYERSSVESLGGPYTGGGTRENLGFAVADEQGHYLLRFSHDAEPRTADAADDEALAAGLRPDLIVQALDTGLAPCWESAPYASVPNLQRIDLCIPYPAAHPGRVGADTSALRRSSEARMQHAGVAGTHKPGGDARISGPSANGPRVDCAA</sequence>
<dbReference type="Proteomes" id="UP001041814">
    <property type="component" value="Unassembled WGS sequence"/>
</dbReference>